<accession>A0ACC0DMS3</accession>
<proteinExistence type="predicted"/>
<evidence type="ECO:0000313" key="2">
    <source>
        <dbReference type="Proteomes" id="UP001060170"/>
    </source>
</evidence>
<sequence>MAPARSSGWTGHSAQPQTGVGLLFEWCCFGWVCSPSTTVINYPPGPQKAVSTRWWLRGRINQRADGHPDTDAEIIMVSHIASSYNSIDTIESKRNLGSAYSTISNHFTLVDSVQALSFRLPKS</sequence>
<gene>
    <name evidence="1" type="ORF">MJO28_016336</name>
</gene>
<reference evidence="1 2" key="3">
    <citation type="journal article" date="2022" name="Microbiol. Spectr.">
        <title>Folding features and dynamics of 3D genome architecture in plant fungal pathogens.</title>
        <authorList>
            <person name="Xia C."/>
        </authorList>
    </citation>
    <scope>NUCLEOTIDE SEQUENCE [LARGE SCALE GENOMIC DNA]</scope>
    <source>
        <strain evidence="1 2">93-210</strain>
    </source>
</reference>
<reference evidence="2" key="2">
    <citation type="journal article" date="2018" name="Mol. Plant Microbe Interact.">
        <title>Genome sequence resources for the wheat stripe rust pathogen (Puccinia striiformis f. sp. tritici) and the barley stripe rust pathogen (Puccinia striiformis f. sp. hordei).</title>
        <authorList>
            <person name="Xia C."/>
            <person name="Wang M."/>
            <person name="Yin C."/>
            <person name="Cornejo O.E."/>
            <person name="Hulbert S.H."/>
            <person name="Chen X."/>
        </authorList>
    </citation>
    <scope>NUCLEOTIDE SEQUENCE [LARGE SCALE GENOMIC DNA]</scope>
    <source>
        <strain evidence="2">93-210</strain>
    </source>
</reference>
<dbReference type="Proteomes" id="UP001060170">
    <property type="component" value="Chromosome 18"/>
</dbReference>
<comment type="caution">
    <text evidence="1">The sequence shown here is derived from an EMBL/GenBank/DDBJ whole genome shotgun (WGS) entry which is preliminary data.</text>
</comment>
<name>A0ACC0DMS3_9BASI</name>
<reference evidence="2" key="1">
    <citation type="journal article" date="2018" name="BMC Genomics">
        <title>Genomic insights into host adaptation between the wheat stripe rust pathogen (Puccinia striiformis f. sp. tritici) and the barley stripe rust pathogen (Puccinia striiformis f. sp. hordei).</title>
        <authorList>
            <person name="Xia C."/>
            <person name="Wang M."/>
            <person name="Yin C."/>
            <person name="Cornejo O.E."/>
            <person name="Hulbert S.H."/>
            <person name="Chen X."/>
        </authorList>
    </citation>
    <scope>NUCLEOTIDE SEQUENCE [LARGE SCALE GENOMIC DNA]</scope>
    <source>
        <strain evidence="2">93-210</strain>
    </source>
</reference>
<evidence type="ECO:0000313" key="1">
    <source>
        <dbReference type="EMBL" id="KAI7935465.1"/>
    </source>
</evidence>
<dbReference type="EMBL" id="CM045882">
    <property type="protein sequence ID" value="KAI7935465.1"/>
    <property type="molecule type" value="Genomic_DNA"/>
</dbReference>
<keyword evidence="2" id="KW-1185">Reference proteome</keyword>
<organism evidence="1 2">
    <name type="scientific">Puccinia striiformis f. sp. tritici</name>
    <dbReference type="NCBI Taxonomy" id="168172"/>
    <lineage>
        <taxon>Eukaryota</taxon>
        <taxon>Fungi</taxon>
        <taxon>Dikarya</taxon>
        <taxon>Basidiomycota</taxon>
        <taxon>Pucciniomycotina</taxon>
        <taxon>Pucciniomycetes</taxon>
        <taxon>Pucciniales</taxon>
        <taxon>Pucciniaceae</taxon>
        <taxon>Puccinia</taxon>
    </lineage>
</organism>
<protein>
    <submittedName>
        <fullName evidence="1">Uncharacterized protein</fullName>
    </submittedName>
</protein>